<evidence type="ECO:0000256" key="1">
    <source>
        <dbReference type="SAM" id="Coils"/>
    </source>
</evidence>
<keyword evidence="2" id="KW-1133">Transmembrane helix</keyword>
<dbReference type="GeneID" id="93288596"/>
<name>C5NWA7_9BACL</name>
<dbReference type="Proteomes" id="UP000006004">
    <property type="component" value="Unassembled WGS sequence"/>
</dbReference>
<comment type="caution">
    <text evidence="3">The sequence shown here is derived from an EMBL/GenBank/DDBJ whole genome shotgun (WGS) entry which is preliminary data.</text>
</comment>
<keyword evidence="2" id="KW-0812">Transmembrane</keyword>
<organism evidence="3 4">
    <name type="scientific">Gemella haemolysans ATCC 10379</name>
    <dbReference type="NCBI Taxonomy" id="546270"/>
    <lineage>
        <taxon>Bacteria</taxon>
        <taxon>Bacillati</taxon>
        <taxon>Bacillota</taxon>
        <taxon>Bacilli</taxon>
        <taxon>Bacillales</taxon>
        <taxon>Gemellaceae</taxon>
        <taxon>Gemella</taxon>
    </lineage>
</organism>
<evidence type="ECO:0000313" key="3">
    <source>
        <dbReference type="EMBL" id="EER68530.1"/>
    </source>
</evidence>
<feature type="transmembrane region" description="Helical" evidence="2">
    <location>
        <begin position="7"/>
        <end position="28"/>
    </location>
</feature>
<dbReference type="RefSeq" id="WP_003144632.1">
    <property type="nucleotide sequence ID" value="NZ_ACDZ02000009.1"/>
</dbReference>
<proteinExistence type="predicted"/>
<keyword evidence="1" id="KW-0175">Coiled coil</keyword>
<dbReference type="eggNOG" id="ENOG5033I92">
    <property type="taxonomic scope" value="Bacteria"/>
</dbReference>
<reference evidence="3" key="1">
    <citation type="submission" date="2009-01" db="EMBL/GenBank/DDBJ databases">
        <authorList>
            <person name="Fulton L."/>
            <person name="Clifton S."/>
            <person name="Chinwalla A.T."/>
            <person name="Mitreva M."/>
            <person name="Sodergren E."/>
            <person name="Weinstock G."/>
            <person name="Clifton S."/>
            <person name="Dooling D.J."/>
            <person name="Fulton B."/>
            <person name="Minx P."/>
            <person name="Pepin K.H."/>
            <person name="Johnson M."/>
            <person name="Bhonagiri V."/>
            <person name="Nash W.E."/>
            <person name="Mardis E.R."/>
            <person name="Wilson R.K."/>
        </authorList>
    </citation>
    <scope>NUCLEOTIDE SEQUENCE [LARGE SCALE GENOMIC DNA]</scope>
    <source>
        <strain evidence="3">ATCC 10379</strain>
    </source>
</reference>
<dbReference type="EMBL" id="ACDZ02000009">
    <property type="protein sequence ID" value="EER68530.1"/>
    <property type="molecule type" value="Genomic_DNA"/>
</dbReference>
<sequence>MNKNNKTIISIVSIIVVLVICFFGYNLYQKKQAEVISAEKLTLLHELTKQFNDENDRNNKFNLLKDTLDEQSKYNLDSYKDSKVKDEFKNSINTMRDYFHKDYDNTIKENNISDLNNTSDKSKFSDKKAKLDDLAKVIEKEKDVTFETEQQAQEKQSEVEKLIKKYEERITELGKKEKEIKIEEKRKSTSDDIGEKPVTMTSTHYENEYFIVDVPAKWSGKWSISKTIDTKDLGTPSQPAIIYAFSRSGDNPMFGGGGQTVHVYPNGLPSKANSVKEWTKFGSNIYVGVGASSGFFNEKNETYYKDEMAKIRAK</sequence>
<dbReference type="AlphaFoldDB" id="C5NWA7"/>
<accession>C5NWA7</accession>
<protein>
    <submittedName>
        <fullName evidence="3">Phage holin, LL-H family</fullName>
    </submittedName>
</protein>
<keyword evidence="2" id="KW-0472">Membrane</keyword>
<evidence type="ECO:0000313" key="4">
    <source>
        <dbReference type="Proteomes" id="UP000006004"/>
    </source>
</evidence>
<evidence type="ECO:0000256" key="2">
    <source>
        <dbReference type="SAM" id="Phobius"/>
    </source>
</evidence>
<feature type="coiled-coil region" evidence="1">
    <location>
        <begin position="149"/>
        <end position="183"/>
    </location>
</feature>
<keyword evidence="4" id="KW-1185">Reference proteome</keyword>
<reference evidence="3" key="2">
    <citation type="submission" date="2009-06" db="EMBL/GenBank/DDBJ databases">
        <authorList>
            <person name="Sebastian Y."/>
            <person name="Madupu R."/>
            <person name="Durkin A.S."/>
            <person name="Torralba M."/>
            <person name="Methe B."/>
            <person name="Sutton G.G."/>
            <person name="Strausberg R.L."/>
            <person name="Nelson K.E."/>
        </authorList>
    </citation>
    <scope>NUCLEOTIDE SEQUENCE [LARGE SCALE GENOMIC DNA]</scope>
    <source>
        <strain evidence="3">ATCC 10379</strain>
    </source>
</reference>
<dbReference type="OrthoDB" id="9922310at2"/>
<gene>
    <name evidence="3" type="ORF">GEMHA0001_1046</name>
</gene>